<gene>
    <name evidence="2" type="ORF">M5K25_009867</name>
</gene>
<reference evidence="2 3" key="1">
    <citation type="journal article" date="2024" name="Plant Biotechnol. J.">
        <title>Dendrobium thyrsiflorum genome and its molecular insights into genes involved in important horticultural traits.</title>
        <authorList>
            <person name="Chen B."/>
            <person name="Wang J.Y."/>
            <person name="Zheng P.J."/>
            <person name="Li K.L."/>
            <person name="Liang Y.M."/>
            <person name="Chen X.F."/>
            <person name="Zhang C."/>
            <person name="Zhao X."/>
            <person name="He X."/>
            <person name="Zhang G.Q."/>
            <person name="Liu Z.J."/>
            <person name="Xu Q."/>
        </authorList>
    </citation>
    <scope>NUCLEOTIDE SEQUENCE [LARGE SCALE GENOMIC DNA]</scope>
    <source>
        <strain evidence="2">GZMU011</strain>
    </source>
</reference>
<dbReference type="AlphaFoldDB" id="A0ABD0V784"/>
<dbReference type="InterPro" id="IPR002182">
    <property type="entry name" value="NB-ARC"/>
</dbReference>
<proteinExistence type="predicted"/>
<keyword evidence="3" id="KW-1185">Reference proteome</keyword>
<protein>
    <recommendedName>
        <fullName evidence="1">NB-ARC domain-containing protein</fullName>
    </recommendedName>
</protein>
<dbReference type="EMBL" id="JANQDX010000008">
    <property type="protein sequence ID" value="KAL0920705.1"/>
    <property type="molecule type" value="Genomic_DNA"/>
</dbReference>
<name>A0ABD0V784_DENTH</name>
<dbReference type="Proteomes" id="UP001552299">
    <property type="component" value="Unassembled WGS sequence"/>
</dbReference>
<organism evidence="2 3">
    <name type="scientific">Dendrobium thyrsiflorum</name>
    <name type="common">Pinecone-like raceme dendrobium</name>
    <name type="synonym">Orchid</name>
    <dbReference type="NCBI Taxonomy" id="117978"/>
    <lineage>
        <taxon>Eukaryota</taxon>
        <taxon>Viridiplantae</taxon>
        <taxon>Streptophyta</taxon>
        <taxon>Embryophyta</taxon>
        <taxon>Tracheophyta</taxon>
        <taxon>Spermatophyta</taxon>
        <taxon>Magnoliopsida</taxon>
        <taxon>Liliopsida</taxon>
        <taxon>Asparagales</taxon>
        <taxon>Orchidaceae</taxon>
        <taxon>Epidendroideae</taxon>
        <taxon>Malaxideae</taxon>
        <taxon>Dendrobiinae</taxon>
        <taxon>Dendrobium</taxon>
    </lineage>
</organism>
<feature type="domain" description="NB-ARC" evidence="1">
    <location>
        <begin position="189"/>
        <end position="257"/>
    </location>
</feature>
<dbReference type="Pfam" id="PF00931">
    <property type="entry name" value="NB-ARC"/>
    <property type="match status" value="1"/>
</dbReference>
<dbReference type="InterPro" id="IPR027417">
    <property type="entry name" value="P-loop_NTPase"/>
</dbReference>
<evidence type="ECO:0000313" key="3">
    <source>
        <dbReference type="Proteomes" id="UP001552299"/>
    </source>
</evidence>
<evidence type="ECO:0000259" key="1">
    <source>
        <dbReference type="Pfam" id="PF00931"/>
    </source>
</evidence>
<sequence>MGSASPAEETVVGVGRWRRQKGRRDVQQASGLVVLKRWRRMQADDWTWSEMQVWLIGAGGGVGCRPTAGLGRRCGCRQMNQNECSCSIVLGAISFRVVALELGFVWLPLSLSGTFLPCFMSSPGFKVVILAGFTLNPATKQPFVSLLCAFLIINVQSSGAPPLPLAGLASWQIAHGICDRVGLGGFKDVMTKKFDLEMLVSVSNNFDVRRVIVGMLESLKIKRPDLESFDALQGSLKSKVLYMTLLLVLDDIWEEEEKQNKSK</sequence>
<dbReference type="Gene3D" id="3.40.50.300">
    <property type="entry name" value="P-loop containing nucleotide triphosphate hydrolases"/>
    <property type="match status" value="1"/>
</dbReference>
<accession>A0ABD0V784</accession>
<evidence type="ECO:0000313" key="2">
    <source>
        <dbReference type="EMBL" id="KAL0920705.1"/>
    </source>
</evidence>
<comment type="caution">
    <text evidence="2">The sequence shown here is derived from an EMBL/GenBank/DDBJ whole genome shotgun (WGS) entry which is preliminary data.</text>
</comment>